<feature type="transmembrane region" description="Helical" evidence="1">
    <location>
        <begin position="85"/>
        <end position="108"/>
    </location>
</feature>
<keyword evidence="1" id="KW-0812">Transmembrane</keyword>
<evidence type="ECO:0000313" key="3">
    <source>
        <dbReference type="EMBL" id="GAH36976.1"/>
    </source>
</evidence>
<dbReference type="InterPro" id="IPR026870">
    <property type="entry name" value="Zinc_ribbon_dom"/>
</dbReference>
<feature type="transmembrane region" description="Helical" evidence="1">
    <location>
        <begin position="128"/>
        <end position="150"/>
    </location>
</feature>
<feature type="transmembrane region" description="Helical" evidence="1">
    <location>
        <begin position="7"/>
        <end position="34"/>
    </location>
</feature>
<evidence type="ECO:0000256" key="1">
    <source>
        <dbReference type="SAM" id="Phobius"/>
    </source>
</evidence>
<dbReference type="AlphaFoldDB" id="X1EUE0"/>
<dbReference type="EMBL" id="BARU01005481">
    <property type="protein sequence ID" value="GAH36976.1"/>
    <property type="molecule type" value="Genomic_DNA"/>
</dbReference>
<feature type="transmembrane region" description="Helical" evidence="1">
    <location>
        <begin position="46"/>
        <end position="76"/>
    </location>
</feature>
<keyword evidence="1" id="KW-0472">Membrane</keyword>
<name>X1EUE0_9ZZZZ</name>
<reference evidence="3" key="1">
    <citation type="journal article" date="2014" name="Front. Microbiol.">
        <title>High frequency of phylogenetically diverse reductive dehalogenase-homologous genes in deep subseafloor sedimentary metagenomes.</title>
        <authorList>
            <person name="Kawai M."/>
            <person name="Futagami T."/>
            <person name="Toyoda A."/>
            <person name="Takaki Y."/>
            <person name="Nishi S."/>
            <person name="Hori S."/>
            <person name="Arai W."/>
            <person name="Tsubouchi T."/>
            <person name="Morono Y."/>
            <person name="Uchiyama I."/>
            <person name="Ito T."/>
            <person name="Fujiyama A."/>
            <person name="Inagaki F."/>
            <person name="Takami H."/>
        </authorList>
    </citation>
    <scope>NUCLEOTIDE SEQUENCE</scope>
    <source>
        <strain evidence="3">Expedition CK06-06</strain>
    </source>
</reference>
<accession>X1EUE0</accession>
<dbReference type="InterPro" id="IPR038587">
    <property type="entry name" value="Ribosomal_eL40_sf"/>
</dbReference>
<evidence type="ECO:0000259" key="2">
    <source>
        <dbReference type="Pfam" id="PF13240"/>
    </source>
</evidence>
<keyword evidence="1" id="KW-1133">Transmembrane helix</keyword>
<feature type="domain" description="Zinc-ribbon" evidence="2">
    <location>
        <begin position="176"/>
        <end position="196"/>
    </location>
</feature>
<comment type="caution">
    <text evidence="3">The sequence shown here is derived from an EMBL/GenBank/DDBJ whole genome shotgun (WGS) entry which is preliminary data.</text>
</comment>
<sequence length="198" mass="21679">MKNKNLFWILICILGGVLMIIGSATGSAFFYQYLYSLAVPYIGADFLPFVQVILTILEYIAFYGGYSVLIGAFLILIKMIRVGKIIITIATSFGILGLIIYAITWAVGNFGIPLDPPVQLILAEIYSIFTFNSGMAFAGTVVAVIGRYGVKRTEKMEKESSTDEEKSNDTKKGSKFCPNCGATLPLKANFCNKCGKNF</sequence>
<organism evidence="3">
    <name type="scientific">marine sediment metagenome</name>
    <dbReference type="NCBI Taxonomy" id="412755"/>
    <lineage>
        <taxon>unclassified sequences</taxon>
        <taxon>metagenomes</taxon>
        <taxon>ecological metagenomes</taxon>
    </lineage>
</organism>
<dbReference type="Gene3D" id="4.10.1060.50">
    <property type="match status" value="1"/>
</dbReference>
<proteinExistence type="predicted"/>
<protein>
    <recommendedName>
        <fullName evidence="2">Zinc-ribbon domain-containing protein</fullName>
    </recommendedName>
</protein>
<dbReference type="Pfam" id="PF13240">
    <property type="entry name" value="Zn_Ribbon_1"/>
    <property type="match status" value="1"/>
</dbReference>
<gene>
    <name evidence="3" type="ORF">S03H2_10676</name>
</gene>